<evidence type="ECO:0000256" key="1">
    <source>
        <dbReference type="SAM" id="MobiDB-lite"/>
    </source>
</evidence>
<evidence type="ECO:0000313" key="3">
    <source>
        <dbReference type="Proteomes" id="UP000292958"/>
    </source>
</evidence>
<protein>
    <submittedName>
        <fullName evidence="2">Peroxidase family protein</fullName>
    </submittedName>
</protein>
<organism evidence="2 3">
    <name type="scientific">Edaphobacter modestus</name>
    <dbReference type="NCBI Taxonomy" id="388466"/>
    <lineage>
        <taxon>Bacteria</taxon>
        <taxon>Pseudomonadati</taxon>
        <taxon>Acidobacteriota</taxon>
        <taxon>Terriglobia</taxon>
        <taxon>Terriglobales</taxon>
        <taxon>Acidobacteriaceae</taxon>
        <taxon>Edaphobacter</taxon>
    </lineage>
</organism>
<keyword evidence="2" id="KW-0560">Oxidoreductase</keyword>
<feature type="compositionally biased region" description="Polar residues" evidence="1">
    <location>
        <begin position="114"/>
        <end position="126"/>
    </location>
</feature>
<evidence type="ECO:0000313" key="2">
    <source>
        <dbReference type="EMBL" id="RZU43600.1"/>
    </source>
</evidence>
<dbReference type="GO" id="GO:0006979">
    <property type="term" value="P:response to oxidative stress"/>
    <property type="evidence" value="ECO:0007669"/>
    <property type="project" value="InterPro"/>
</dbReference>
<keyword evidence="3" id="KW-1185">Reference proteome</keyword>
<keyword evidence="2" id="KW-0575">Peroxidase</keyword>
<dbReference type="SUPFAM" id="SSF48113">
    <property type="entry name" value="Heme-dependent peroxidases"/>
    <property type="match status" value="1"/>
</dbReference>
<feature type="region of interest" description="Disordered" evidence="1">
    <location>
        <begin position="83"/>
        <end position="126"/>
    </location>
</feature>
<dbReference type="CDD" id="cd00299">
    <property type="entry name" value="GST_C_family"/>
    <property type="match status" value="1"/>
</dbReference>
<proteinExistence type="predicted"/>
<name>A0A4Q7Z0C5_9BACT</name>
<accession>A0A4Q7Z0C5</accession>
<dbReference type="Gene3D" id="1.10.520.10">
    <property type="match status" value="1"/>
</dbReference>
<dbReference type="Proteomes" id="UP000292958">
    <property type="component" value="Unassembled WGS sequence"/>
</dbReference>
<dbReference type="GO" id="GO:0004601">
    <property type="term" value="F:peroxidase activity"/>
    <property type="evidence" value="ECO:0007669"/>
    <property type="project" value="UniProtKB-KW"/>
</dbReference>
<dbReference type="GO" id="GO:0020037">
    <property type="term" value="F:heme binding"/>
    <property type="evidence" value="ECO:0007669"/>
    <property type="project" value="InterPro"/>
</dbReference>
<sequence>MGAERFAEERLGRHNVSLWTQPEVDCIRHEPQKNWEVNQPLVLEKVLSSLEGIQKDLNPTGKKVSLADLMLWAVALRLKRLRKKPDTTSSSPSRLAARTLRRSRPTLPPSPRSNRQPTASATTSVSAIPSVPRICSSIALSC</sequence>
<feature type="compositionally biased region" description="Low complexity" evidence="1">
    <location>
        <begin position="87"/>
        <end position="98"/>
    </location>
</feature>
<dbReference type="EMBL" id="SHKW01000001">
    <property type="protein sequence ID" value="RZU43600.1"/>
    <property type="molecule type" value="Genomic_DNA"/>
</dbReference>
<reference evidence="2 3" key="1">
    <citation type="submission" date="2019-02" db="EMBL/GenBank/DDBJ databases">
        <title>Genomic Encyclopedia of Archaeal and Bacterial Type Strains, Phase II (KMG-II): from individual species to whole genera.</title>
        <authorList>
            <person name="Goeker M."/>
        </authorList>
    </citation>
    <scope>NUCLEOTIDE SEQUENCE [LARGE SCALE GENOMIC DNA]</scope>
    <source>
        <strain evidence="2 3">DSM 18101</strain>
    </source>
</reference>
<comment type="caution">
    <text evidence="2">The sequence shown here is derived from an EMBL/GenBank/DDBJ whole genome shotgun (WGS) entry which is preliminary data.</text>
</comment>
<dbReference type="AlphaFoldDB" id="A0A4Q7Z0C5"/>
<gene>
    <name evidence="2" type="ORF">BDD14_5276</name>
</gene>
<dbReference type="InterPro" id="IPR010255">
    <property type="entry name" value="Haem_peroxidase_sf"/>
</dbReference>